<proteinExistence type="predicted"/>
<dbReference type="Proteomes" id="UP001172911">
    <property type="component" value="Unassembled WGS sequence"/>
</dbReference>
<dbReference type="AlphaFoldDB" id="A0AAW7ZHE3"/>
<dbReference type="CDD" id="cd00093">
    <property type="entry name" value="HTH_XRE"/>
    <property type="match status" value="1"/>
</dbReference>
<dbReference type="PANTHER" id="PTHR33516">
    <property type="entry name" value="LEXA REPRESSOR"/>
    <property type="match status" value="1"/>
</dbReference>
<comment type="caution">
    <text evidence="2">The sequence shown here is derived from an EMBL/GenBank/DDBJ whole genome shotgun (WGS) entry which is preliminary data.</text>
</comment>
<sequence length="301" mass="32867">MVSTYSFDKDKFANLLSKAIGDRSINQYALHSGVSATYISKLLRGLVENPPMPPTIQKLAEKSYGITYEELMEAAGHVSEPSKIDLVDALEDKETQLLAAGQPITMAQRLGIARILDNPSAVQFTKIPILGQIKMGVPILAQDNWEGELEIPPDIRADFALEARGDSMIGVGLLDGDYAICREASTASSGDIVVGLREDGGYSEATLKFYFNGKEASVLRAANPSVPDIPMDGDWRIGGVLVGILRKDSPTYRVYNSYLAARDVSEDKWVPVFEKASQLGIKPEQVMNMIETMYQVMKGGN</sequence>
<evidence type="ECO:0000313" key="3">
    <source>
        <dbReference type="Proteomes" id="UP001172911"/>
    </source>
</evidence>
<protein>
    <submittedName>
        <fullName evidence="2">S24 family peptidase</fullName>
    </submittedName>
</protein>
<evidence type="ECO:0000313" key="2">
    <source>
        <dbReference type="EMBL" id="MDO7789122.1"/>
    </source>
</evidence>
<reference evidence="2" key="1">
    <citation type="journal article" date="2023" name="J. Hazard. Mater.">
        <title>Anaerobic biodegradation of pyrene and benzo[a]pyrene by a new sulfate-reducing Desulforamulus aquiferis strain DSA.</title>
        <authorList>
            <person name="Zhang Z."/>
            <person name="Sun J."/>
            <person name="Gong X."/>
            <person name="Wang C."/>
            <person name="Wang H."/>
        </authorList>
    </citation>
    <scope>NUCLEOTIDE SEQUENCE</scope>
    <source>
        <strain evidence="2">DSA</strain>
    </source>
</reference>
<dbReference type="PANTHER" id="PTHR33516:SF2">
    <property type="entry name" value="LEXA REPRESSOR-RELATED"/>
    <property type="match status" value="1"/>
</dbReference>
<keyword evidence="3" id="KW-1185">Reference proteome</keyword>
<dbReference type="InterPro" id="IPR015927">
    <property type="entry name" value="Peptidase_S24_S26A/B/C"/>
</dbReference>
<reference evidence="2" key="2">
    <citation type="submission" date="2023-03" db="EMBL/GenBank/DDBJ databases">
        <authorList>
            <person name="Zhang Z."/>
        </authorList>
    </citation>
    <scope>NUCLEOTIDE SEQUENCE</scope>
    <source>
        <strain evidence="2">DSA</strain>
    </source>
</reference>
<dbReference type="EMBL" id="JARPTC010000037">
    <property type="protein sequence ID" value="MDO7789122.1"/>
    <property type="molecule type" value="Genomic_DNA"/>
</dbReference>
<dbReference type="SUPFAM" id="SSF51306">
    <property type="entry name" value="LexA/Signal peptidase"/>
    <property type="match status" value="1"/>
</dbReference>
<dbReference type="CDD" id="cd06529">
    <property type="entry name" value="S24_LexA-like"/>
    <property type="match status" value="1"/>
</dbReference>
<feature type="domain" description="Peptidase S24/S26A/S26B/S26C" evidence="1">
    <location>
        <begin position="128"/>
        <end position="241"/>
    </location>
</feature>
<dbReference type="InterPro" id="IPR039418">
    <property type="entry name" value="LexA-like"/>
</dbReference>
<organism evidence="2 3">
    <name type="scientific">Desulforamulus aquiferis</name>
    <dbReference type="NCBI Taxonomy" id="1397668"/>
    <lineage>
        <taxon>Bacteria</taxon>
        <taxon>Bacillati</taxon>
        <taxon>Bacillota</taxon>
        <taxon>Clostridia</taxon>
        <taxon>Eubacteriales</taxon>
        <taxon>Peptococcaceae</taxon>
        <taxon>Desulforamulus</taxon>
    </lineage>
</organism>
<dbReference type="Gene3D" id="2.10.109.10">
    <property type="entry name" value="Umud Fragment, subunit A"/>
    <property type="match status" value="1"/>
</dbReference>
<dbReference type="InterPro" id="IPR050077">
    <property type="entry name" value="LexA_repressor"/>
</dbReference>
<dbReference type="Pfam" id="PF00717">
    <property type="entry name" value="Peptidase_S24"/>
    <property type="match status" value="1"/>
</dbReference>
<dbReference type="RefSeq" id="WP_304545671.1">
    <property type="nucleotide sequence ID" value="NZ_JARPTC010000037.1"/>
</dbReference>
<evidence type="ECO:0000259" key="1">
    <source>
        <dbReference type="Pfam" id="PF00717"/>
    </source>
</evidence>
<name>A0AAW7ZHE3_9FIRM</name>
<dbReference type="InterPro" id="IPR036286">
    <property type="entry name" value="LexA/Signal_pep-like_sf"/>
</dbReference>
<dbReference type="InterPro" id="IPR001387">
    <property type="entry name" value="Cro/C1-type_HTH"/>
</dbReference>
<accession>A0AAW7ZHE3</accession>
<gene>
    <name evidence="2" type="ORF">P6N53_18080</name>
</gene>